<organism evidence="2 3">
    <name type="scientific">Agrocybe pediades</name>
    <dbReference type="NCBI Taxonomy" id="84607"/>
    <lineage>
        <taxon>Eukaryota</taxon>
        <taxon>Fungi</taxon>
        <taxon>Dikarya</taxon>
        <taxon>Basidiomycota</taxon>
        <taxon>Agaricomycotina</taxon>
        <taxon>Agaricomycetes</taxon>
        <taxon>Agaricomycetidae</taxon>
        <taxon>Agaricales</taxon>
        <taxon>Agaricineae</taxon>
        <taxon>Strophariaceae</taxon>
        <taxon>Agrocybe</taxon>
    </lineage>
</organism>
<dbReference type="Proteomes" id="UP000521872">
    <property type="component" value="Unassembled WGS sequence"/>
</dbReference>
<sequence length="387" mass="42712">MSTDSNKIPLPHFLKLLTSNNVPIPKAMAIAGKVYKEYNTPATLSTLTDKKLMTLGLVSQEERKALLGAVRKAGYTTRAKLKVKDEPEASSSKAPAQSPTSDKPLTAVDLLITPTKRKRKKVDDVNEFLPDGPPEETEEQGSHDFGEILDEDSLANVYAVINRAPVMMAWATLVAERMHFTRDEALSIASVYTEMNAITKGVSLGLYDKDKERGQEAAKGGSQPYVELMGRRPLYRSQAGQWRALSNGSPVPSGSAFSYISRAFRQRTPHILGAMKLLADSYTPQELNQNAWSLYAEFRPKVNEWGKRSEIYCKSILALRKQGSADAQANVSPIKPVHNSQSSPDADSMVPERKKARTLTVEEYEAALDLDSTFDNVNLDFLDTSKG</sequence>
<evidence type="ECO:0000256" key="1">
    <source>
        <dbReference type="SAM" id="MobiDB-lite"/>
    </source>
</evidence>
<name>A0A8H4VTQ9_9AGAR</name>
<feature type="region of interest" description="Disordered" evidence="1">
    <location>
        <begin position="81"/>
        <end position="107"/>
    </location>
</feature>
<feature type="region of interest" description="Disordered" evidence="1">
    <location>
        <begin position="122"/>
        <end position="143"/>
    </location>
</feature>
<protein>
    <submittedName>
        <fullName evidence="2">Uncharacterized protein</fullName>
    </submittedName>
</protein>
<keyword evidence="3" id="KW-1185">Reference proteome</keyword>
<dbReference type="EMBL" id="JAACJL010000016">
    <property type="protein sequence ID" value="KAF4619664.1"/>
    <property type="molecule type" value="Genomic_DNA"/>
</dbReference>
<proteinExistence type="predicted"/>
<evidence type="ECO:0000313" key="2">
    <source>
        <dbReference type="EMBL" id="KAF4619664.1"/>
    </source>
</evidence>
<reference evidence="2 3" key="1">
    <citation type="submission" date="2019-12" db="EMBL/GenBank/DDBJ databases">
        <authorList>
            <person name="Floudas D."/>
            <person name="Bentzer J."/>
            <person name="Ahren D."/>
            <person name="Johansson T."/>
            <person name="Persson P."/>
            <person name="Tunlid A."/>
        </authorList>
    </citation>
    <scope>NUCLEOTIDE SEQUENCE [LARGE SCALE GENOMIC DNA]</scope>
    <source>
        <strain evidence="2 3">CBS 102.39</strain>
    </source>
</reference>
<feature type="region of interest" description="Disordered" evidence="1">
    <location>
        <begin position="334"/>
        <end position="354"/>
    </location>
</feature>
<accession>A0A8H4VTQ9</accession>
<feature type="compositionally biased region" description="Polar residues" evidence="1">
    <location>
        <begin position="89"/>
        <end position="103"/>
    </location>
</feature>
<gene>
    <name evidence="2" type="ORF">D9613_005009</name>
</gene>
<evidence type="ECO:0000313" key="3">
    <source>
        <dbReference type="Proteomes" id="UP000521872"/>
    </source>
</evidence>
<comment type="caution">
    <text evidence="2">The sequence shown here is derived from an EMBL/GenBank/DDBJ whole genome shotgun (WGS) entry which is preliminary data.</text>
</comment>
<dbReference type="AlphaFoldDB" id="A0A8H4VTQ9"/>